<reference evidence="3 4" key="2">
    <citation type="journal article" date="2018" name="Proc. Natl. Acad. Sci.">
        <title>RNAi is a critical determinant of centromere evolution in closely related fungi.</title>
        <authorList>
            <person name="Yadav V."/>
            <person name="Sun S."/>
            <person name="Billmyre R.B."/>
            <person name="Thimmappa B.C."/>
            <person name="Shea T."/>
            <person name="Lintner R."/>
            <person name="Bakkeren G."/>
            <person name="Cuomo C.A."/>
            <person name="Heitman J."/>
            <person name="Sanyal K."/>
        </authorList>
    </citation>
    <scope>NUCLEOTIDE SEQUENCE [LARGE SCALE GENOMIC DNA]</scope>
    <source>
        <strain evidence="3 4">R265</strain>
    </source>
</reference>
<dbReference type="InterPro" id="IPR036812">
    <property type="entry name" value="NAD(P)_OxRdtase_dom_sf"/>
</dbReference>
<dbReference type="PANTHER" id="PTHR43625:SF78">
    <property type="entry name" value="PYRIDOXAL REDUCTASE-RELATED"/>
    <property type="match status" value="1"/>
</dbReference>
<dbReference type="GO" id="GO:0005737">
    <property type="term" value="C:cytoplasm"/>
    <property type="evidence" value="ECO:0007669"/>
    <property type="project" value="TreeGrafter"/>
</dbReference>
<evidence type="ECO:0000313" key="4">
    <source>
        <dbReference type="Proteomes" id="UP000029445"/>
    </source>
</evidence>
<dbReference type="KEGG" id="cdeu:CNBG_0448"/>
<dbReference type="GeneID" id="88176685"/>
<evidence type="ECO:0000256" key="1">
    <source>
        <dbReference type="ARBA" id="ARBA00023002"/>
    </source>
</evidence>
<evidence type="ECO:0000259" key="2">
    <source>
        <dbReference type="Pfam" id="PF00248"/>
    </source>
</evidence>
<keyword evidence="1" id="KW-0560">Oxidoreductase</keyword>
<reference evidence="3 4" key="1">
    <citation type="journal article" date="2011" name="MBio">
        <title>Genome variation in Cryptococcus gattii, an emerging pathogen of immunocompetent hosts.</title>
        <authorList>
            <person name="D'Souza C.A."/>
            <person name="Kronstad J.W."/>
            <person name="Taylor G."/>
            <person name="Warren R."/>
            <person name="Yuen M."/>
            <person name="Hu G."/>
            <person name="Jung W.H."/>
            <person name="Sham A."/>
            <person name="Kidd S.E."/>
            <person name="Tangen K."/>
            <person name="Lee N."/>
            <person name="Zeilmaker T."/>
            <person name="Sawkins J."/>
            <person name="McVicker G."/>
            <person name="Shah S."/>
            <person name="Gnerre S."/>
            <person name="Griggs A."/>
            <person name="Zeng Q."/>
            <person name="Bartlett K."/>
            <person name="Li W."/>
            <person name="Wang X."/>
            <person name="Heitman J."/>
            <person name="Stajich J.E."/>
            <person name="Fraser J.A."/>
            <person name="Meyer W."/>
            <person name="Carter D."/>
            <person name="Schein J."/>
            <person name="Krzywinski M."/>
            <person name="Kwon-Chung K.J."/>
            <person name="Varma A."/>
            <person name="Wang J."/>
            <person name="Brunham R."/>
            <person name="Fyfe M."/>
            <person name="Ouellette B.F."/>
            <person name="Siddiqui A."/>
            <person name="Marra M."/>
            <person name="Jones S."/>
            <person name="Holt R."/>
            <person name="Birren B.W."/>
            <person name="Galagan J.E."/>
            <person name="Cuomo C.A."/>
        </authorList>
    </citation>
    <scope>NUCLEOTIDE SEQUENCE [LARGE SCALE GENOMIC DNA]</scope>
    <source>
        <strain evidence="3 4">R265</strain>
    </source>
</reference>
<dbReference type="RefSeq" id="XP_062880601.1">
    <property type="nucleotide sequence ID" value="XM_063024531.1"/>
</dbReference>
<keyword evidence="4" id="KW-1185">Reference proteome</keyword>
<proteinExistence type="predicted"/>
<name>A0A095C0Z0_CRYD2</name>
<dbReference type="InterPro" id="IPR023210">
    <property type="entry name" value="NADP_OxRdtase_dom"/>
</dbReference>
<accession>A0A095C0Z0</accession>
<dbReference type="SUPFAM" id="SSF51430">
    <property type="entry name" value="NAD(P)-linked oxidoreductase"/>
    <property type="match status" value="1"/>
</dbReference>
<dbReference type="Proteomes" id="UP000029445">
    <property type="component" value="Chromosome 4"/>
</dbReference>
<dbReference type="AlphaFoldDB" id="A0A095C0Z0"/>
<dbReference type="OMA" id="ARMDRNV"/>
<protein>
    <submittedName>
        <fullName evidence="3">Pyridoxal reductase</fullName>
    </submittedName>
</protein>
<feature type="domain" description="NADP-dependent oxidoreductase" evidence="2">
    <location>
        <begin position="19"/>
        <end position="320"/>
    </location>
</feature>
<dbReference type="CDD" id="cd19077">
    <property type="entry name" value="AKR_AKR8A1-2"/>
    <property type="match status" value="1"/>
</dbReference>
<dbReference type="STRING" id="294750.A0A095C0Z0"/>
<dbReference type="VEuPathDB" id="FungiDB:CNBG_0448"/>
<dbReference type="Gene3D" id="3.20.20.100">
    <property type="entry name" value="NADP-dependent oxidoreductase domain"/>
    <property type="match status" value="1"/>
</dbReference>
<dbReference type="EMBL" id="CP025762">
    <property type="protein sequence ID" value="KGB74610.1"/>
    <property type="molecule type" value="Genomic_DNA"/>
</dbReference>
<sequence>MVANTSPTTLVAGKTVSRLGYGLLGFTTPGFLTNSGHSFHEDAFAAMKTAVDSGANCWSTATFYGPPSDPTANLKLIRAFFDKYPEYISKVVLIVKGGLDVKTWSPVKSDDISFFRNEIEQVKTILGDKELDVYCLARLSETAVEIIFTNMAQLIKEGAVKAIGVSEMSAASLEKAHKICPIAVNEIEVSLFSYEPSIRDAVTWCTAHSVPILAYSPLGQGQLTRRYEKFEDIPAGDARTMAPRFQGQAFYENQKLMDQVEEIAKKKGVTTGQLALAWILAQSEFAIPIPGSTNVGRIRENVSAINVKLDNEELNALNKLVSAFEVQGARYPEAFQKYLMK</sequence>
<dbReference type="PANTHER" id="PTHR43625">
    <property type="entry name" value="AFLATOXIN B1 ALDEHYDE REDUCTASE"/>
    <property type="match status" value="1"/>
</dbReference>
<dbReference type="OrthoDB" id="37537at2759"/>
<organism evidence="3 4">
    <name type="scientific">Cryptococcus deuterogattii (strain R265)</name>
    <name type="common">Cryptococcus gattii VGII (strain R265)</name>
    <dbReference type="NCBI Taxonomy" id="294750"/>
    <lineage>
        <taxon>Eukaryota</taxon>
        <taxon>Fungi</taxon>
        <taxon>Dikarya</taxon>
        <taxon>Basidiomycota</taxon>
        <taxon>Agaricomycotina</taxon>
        <taxon>Tremellomycetes</taxon>
        <taxon>Tremellales</taxon>
        <taxon>Cryptococcaceae</taxon>
        <taxon>Cryptococcus</taxon>
        <taxon>Cryptococcus gattii species complex</taxon>
    </lineage>
</organism>
<dbReference type="InterPro" id="IPR050791">
    <property type="entry name" value="Aldo-Keto_reductase"/>
</dbReference>
<evidence type="ECO:0000313" key="3">
    <source>
        <dbReference type="EMBL" id="KGB74610.1"/>
    </source>
</evidence>
<dbReference type="HOGENOM" id="CLU_023205_2_1_1"/>
<dbReference type="GO" id="GO:0016491">
    <property type="term" value="F:oxidoreductase activity"/>
    <property type="evidence" value="ECO:0007669"/>
    <property type="project" value="UniProtKB-KW"/>
</dbReference>
<gene>
    <name evidence="3" type="ORF">CNBG_0448</name>
</gene>
<dbReference type="Pfam" id="PF00248">
    <property type="entry name" value="Aldo_ket_red"/>
    <property type="match status" value="1"/>
</dbReference>